<gene>
    <name evidence="1" type="ORF">PSS4_v1_70037</name>
</gene>
<accession>A0A0S4U3S5</accession>
<dbReference type="EMBL" id="LN899821">
    <property type="protein sequence ID" value="CUV16353.1"/>
    <property type="molecule type" value="Genomic_DNA"/>
</dbReference>
<evidence type="ECO:0000313" key="1">
    <source>
        <dbReference type="EMBL" id="CUV16353.1"/>
    </source>
</evidence>
<reference evidence="1" key="1">
    <citation type="submission" date="2015-10" db="EMBL/GenBank/DDBJ databases">
        <authorList>
            <person name="Gilbert D.G."/>
        </authorList>
    </citation>
    <scope>NUCLEOTIDE SEQUENCE</scope>
    <source>
        <strain evidence="1">Phyl III-seqv23</strain>
    </source>
</reference>
<dbReference type="AlphaFoldDB" id="A0A0S4U3S5"/>
<proteinExistence type="predicted"/>
<sequence>MHELVPHSRKTAAPVALTLAPYGS</sequence>
<organism evidence="1">
    <name type="scientific">Ralstonia solanacearum</name>
    <name type="common">Pseudomonas solanacearum</name>
    <dbReference type="NCBI Taxonomy" id="305"/>
    <lineage>
        <taxon>Bacteria</taxon>
        <taxon>Pseudomonadati</taxon>
        <taxon>Pseudomonadota</taxon>
        <taxon>Betaproteobacteria</taxon>
        <taxon>Burkholderiales</taxon>
        <taxon>Burkholderiaceae</taxon>
        <taxon>Ralstonia</taxon>
        <taxon>Ralstonia solanacearum species complex</taxon>
    </lineage>
</organism>
<protein>
    <submittedName>
        <fullName evidence="1">Uncharacterized protein</fullName>
    </submittedName>
</protein>
<name>A0A0S4U3S5_RALSL</name>